<organism evidence="3 4">
    <name type="scientific">Methanorbis furvi</name>
    <dbReference type="NCBI Taxonomy" id="3028299"/>
    <lineage>
        <taxon>Archaea</taxon>
        <taxon>Methanobacteriati</taxon>
        <taxon>Methanobacteriota</taxon>
        <taxon>Stenosarchaea group</taxon>
        <taxon>Methanomicrobia</taxon>
        <taxon>Methanomicrobiales</taxon>
        <taxon>Methanocorpusculaceae</taxon>
        <taxon>Methanorbis</taxon>
    </lineage>
</organism>
<dbReference type="AlphaFoldDB" id="A0AAE4SAZ4"/>
<feature type="region of interest" description="Disordered" evidence="1">
    <location>
        <begin position="349"/>
        <end position="404"/>
    </location>
</feature>
<feature type="transmembrane region" description="Helical" evidence="2">
    <location>
        <begin position="20"/>
        <end position="41"/>
    </location>
</feature>
<sequence length="404" mass="39509">MTDVNYFDNPNAETANRTKSSGWLGLVAGLGIVAIGFYAFLRGKNTANANNSGGGYSESLAGGSGDGSLNPELPVLPNVPQLPGGSATAGGSFDTSSGSALSTFAESYGAKSSSVANVLSLSNYGNETVNYDLGVKYQNYLNTEKTQVTNAAGNVVSLGSDLNPVLGLGKTIYFLQEKGEGLPGTPDSNALAASGLLGGAIAGVSQEQAPFAVATSIAKWFDSPYMKDSSKVNQAASMGLSWSPQTGLTQRSTVSAQSQTQVTAAIQTNAVTAAKQQEAKAAAAALAAQQAAALAAQQAAALAAQQAAQAAKSSGSSAGSTGSSGSSGSGSGSAASAFFNQYIPKSASGGSGSGGGAVPTAAGGKTTTGSGGSSSSGSSGSASYNNRSGSMSGWSSTASGTKVH</sequence>
<keyword evidence="4" id="KW-1185">Reference proteome</keyword>
<feature type="compositionally biased region" description="Low complexity" evidence="1">
    <location>
        <begin position="375"/>
        <end position="404"/>
    </location>
</feature>
<evidence type="ECO:0000256" key="2">
    <source>
        <dbReference type="SAM" id="Phobius"/>
    </source>
</evidence>
<dbReference type="RefSeq" id="WP_338093371.1">
    <property type="nucleotide sequence ID" value="NZ_JAWDKA010000001.1"/>
</dbReference>
<comment type="caution">
    <text evidence="3">The sequence shown here is derived from an EMBL/GenBank/DDBJ whole genome shotgun (WGS) entry which is preliminary data.</text>
</comment>
<dbReference type="EMBL" id="JAWDKA010000001">
    <property type="protein sequence ID" value="MDV0440975.1"/>
    <property type="molecule type" value="Genomic_DNA"/>
</dbReference>
<protein>
    <submittedName>
        <fullName evidence="3">Uncharacterized protein</fullName>
    </submittedName>
</protein>
<name>A0AAE4SAZ4_9EURY</name>
<keyword evidence="2" id="KW-0472">Membrane</keyword>
<accession>A0AAE4SAZ4</accession>
<keyword evidence="2" id="KW-1133">Transmembrane helix</keyword>
<proteinExistence type="predicted"/>
<gene>
    <name evidence="3" type="ORF">McpAg1_01540</name>
</gene>
<reference evidence="3" key="1">
    <citation type="submission" date="2023-06" db="EMBL/GenBank/DDBJ databases">
        <title>Genome sequence of Methancorpusculaceae sp. Ag1.</title>
        <authorList>
            <person name="Protasov E."/>
            <person name="Platt K."/>
            <person name="Poehlein A."/>
            <person name="Daniel R."/>
            <person name="Brune A."/>
        </authorList>
    </citation>
    <scope>NUCLEOTIDE SEQUENCE</scope>
    <source>
        <strain evidence="3">Ag1</strain>
    </source>
</reference>
<evidence type="ECO:0000256" key="1">
    <source>
        <dbReference type="SAM" id="MobiDB-lite"/>
    </source>
</evidence>
<evidence type="ECO:0000313" key="4">
    <source>
        <dbReference type="Proteomes" id="UP001273136"/>
    </source>
</evidence>
<feature type="compositionally biased region" description="Low complexity" evidence="1">
    <location>
        <begin position="358"/>
        <end position="368"/>
    </location>
</feature>
<evidence type="ECO:0000313" key="3">
    <source>
        <dbReference type="EMBL" id="MDV0440975.1"/>
    </source>
</evidence>
<keyword evidence="2" id="KW-0812">Transmembrane</keyword>
<dbReference type="Proteomes" id="UP001273136">
    <property type="component" value="Unassembled WGS sequence"/>
</dbReference>